<evidence type="ECO:0000313" key="4">
    <source>
        <dbReference type="EMBL" id="MBB5152536.1"/>
    </source>
</evidence>
<protein>
    <recommendedName>
        <fullName evidence="6">Bacterial EndoU nuclease domain-containing protein</fullName>
    </recommendedName>
</protein>
<feature type="compositionally biased region" description="Polar residues" evidence="1">
    <location>
        <begin position="1"/>
        <end position="11"/>
    </location>
</feature>
<feature type="compositionally biased region" description="Basic and acidic residues" evidence="1">
    <location>
        <begin position="36"/>
        <end position="46"/>
    </location>
</feature>
<comment type="caution">
    <text evidence="4">The sequence shown here is derived from an EMBL/GenBank/DDBJ whole genome shotgun (WGS) entry which is preliminary data.</text>
</comment>
<dbReference type="InterPro" id="IPR049082">
    <property type="entry name" value="T7SS_signal"/>
</dbReference>
<dbReference type="GO" id="GO:0004519">
    <property type="term" value="F:endonuclease activity"/>
    <property type="evidence" value="ECO:0007669"/>
    <property type="project" value="InterPro"/>
</dbReference>
<evidence type="ECO:0000259" key="3">
    <source>
        <dbReference type="Pfam" id="PF21725"/>
    </source>
</evidence>
<keyword evidence="5" id="KW-1185">Reference proteome</keyword>
<evidence type="ECO:0008006" key="6">
    <source>
        <dbReference type="Google" id="ProtNLM"/>
    </source>
</evidence>
<dbReference type="AlphaFoldDB" id="A0A840PW34"/>
<organism evidence="4 5">
    <name type="scientific">Saccharopolyspora phatthalungensis</name>
    <dbReference type="NCBI Taxonomy" id="664693"/>
    <lineage>
        <taxon>Bacteria</taxon>
        <taxon>Bacillati</taxon>
        <taxon>Actinomycetota</taxon>
        <taxon>Actinomycetes</taxon>
        <taxon>Pseudonocardiales</taxon>
        <taxon>Pseudonocardiaceae</taxon>
        <taxon>Saccharopolyspora</taxon>
    </lineage>
</organism>
<name>A0A840PW34_9PSEU</name>
<reference evidence="4 5" key="1">
    <citation type="submission" date="2020-08" db="EMBL/GenBank/DDBJ databases">
        <title>Sequencing the genomes of 1000 actinobacteria strains.</title>
        <authorList>
            <person name="Klenk H.-P."/>
        </authorList>
    </citation>
    <scope>NUCLEOTIDE SEQUENCE [LARGE SCALE GENOMIC DNA]</scope>
    <source>
        <strain evidence="4 5">DSM 45584</strain>
    </source>
</reference>
<evidence type="ECO:0000259" key="2">
    <source>
        <dbReference type="Pfam" id="PF14436"/>
    </source>
</evidence>
<evidence type="ECO:0000313" key="5">
    <source>
        <dbReference type="Proteomes" id="UP000584374"/>
    </source>
</evidence>
<sequence length="324" mass="32997">MWDEGQVTTRQAAAEHDKAVQQVPPGLPAVPFTDPGEAKRQAARETLDRARTQLATAGEVAADAVGKARDQAPEEPGWLEQAASAVGSAGAHALNALASLGNAAIQNPESVAAMAAGIGLTALSSTGEVVGVALDATGAGAVVGVPLGAVSTAGIVTGVGIAGAGMGNIAYHATGDDAVELIDTDDSDDLPSQSVEATAWDHVIGDTPNPADIHTPDLKQIHILDGEGDGSGGHVAGTGNPNKTEFPESWDDDKIINTVEDVAKNPDRPPVMSDESGNYKFSGTRDGVEIEGYVTPDGQVQTGYPVRGEGVLRNDEFGNPHPVP</sequence>
<feature type="region of interest" description="Disordered" evidence="1">
    <location>
        <begin position="263"/>
        <end position="324"/>
    </location>
</feature>
<feature type="domain" description="Putative T7SS secretion signal" evidence="3">
    <location>
        <begin position="14"/>
        <end position="76"/>
    </location>
</feature>
<gene>
    <name evidence="4" type="ORF">BJ970_000070</name>
</gene>
<dbReference type="EMBL" id="JACHIW010000001">
    <property type="protein sequence ID" value="MBB5152536.1"/>
    <property type="molecule type" value="Genomic_DNA"/>
</dbReference>
<dbReference type="Pfam" id="PF14436">
    <property type="entry name" value="EndoU_bacteria"/>
    <property type="match status" value="1"/>
</dbReference>
<accession>A0A840PW34</accession>
<dbReference type="Proteomes" id="UP000584374">
    <property type="component" value="Unassembled WGS sequence"/>
</dbReference>
<dbReference type="InterPro" id="IPR029501">
    <property type="entry name" value="EndoU_bac"/>
</dbReference>
<feature type="domain" description="Bacterial EndoU nuclease" evidence="2">
    <location>
        <begin position="236"/>
        <end position="306"/>
    </location>
</feature>
<proteinExistence type="predicted"/>
<feature type="region of interest" description="Disordered" evidence="1">
    <location>
        <begin position="1"/>
        <end position="46"/>
    </location>
</feature>
<dbReference type="Pfam" id="PF21725">
    <property type="entry name" value="T7SS_signal"/>
    <property type="match status" value="1"/>
</dbReference>
<evidence type="ECO:0000256" key="1">
    <source>
        <dbReference type="SAM" id="MobiDB-lite"/>
    </source>
</evidence>
<feature type="region of interest" description="Disordered" evidence="1">
    <location>
        <begin position="224"/>
        <end position="249"/>
    </location>
</feature>